<dbReference type="GO" id="GO:0008104">
    <property type="term" value="P:intracellular protein localization"/>
    <property type="evidence" value="ECO:0007669"/>
    <property type="project" value="TreeGrafter"/>
</dbReference>
<comment type="caution">
    <text evidence="3">The sequence shown here is derived from an EMBL/GenBank/DDBJ whole genome shotgun (WGS) entry which is preliminary data.</text>
</comment>
<dbReference type="GO" id="GO:0060271">
    <property type="term" value="P:cilium assembly"/>
    <property type="evidence" value="ECO:0007669"/>
    <property type="project" value="TreeGrafter"/>
</dbReference>
<dbReference type="Pfam" id="PF23349">
    <property type="entry name" value="BBS7_hp"/>
    <property type="match status" value="1"/>
</dbReference>
<dbReference type="EMBL" id="JAUCMV010000002">
    <property type="protein sequence ID" value="KAK0417256.1"/>
    <property type="molecule type" value="Genomic_DNA"/>
</dbReference>
<dbReference type="GO" id="GO:0016020">
    <property type="term" value="C:membrane"/>
    <property type="evidence" value="ECO:0007669"/>
    <property type="project" value="TreeGrafter"/>
</dbReference>
<dbReference type="Pfam" id="PF23361">
    <property type="entry name" value="BBS7_pf"/>
    <property type="match status" value="1"/>
</dbReference>
<proteinExistence type="predicted"/>
<reference evidence="3" key="1">
    <citation type="submission" date="2023-06" db="EMBL/GenBank/DDBJ databases">
        <title>Genomic analysis of the entomopathogenic nematode Steinernema hermaphroditum.</title>
        <authorList>
            <person name="Schwarz E.M."/>
            <person name="Heppert J.K."/>
            <person name="Baniya A."/>
            <person name="Schwartz H.T."/>
            <person name="Tan C.-H."/>
            <person name="Antoshechkin I."/>
            <person name="Sternberg P.W."/>
            <person name="Goodrich-Blair H."/>
            <person name="Dillman A.R."/>
        </authorList>
    </citation>
    <scope>NUCLEOTIDE SEQUENCE</scope>
    <source>
        <strain evidence="3">PS9179</strain>
        <tissue evidence="3">Whole animal</tissue>
    </source>
</reference>
<dbReference type="InterPro" id="IPR056333">
    <property type="entry name" value="BBS7_pf_dom"/>
</dbReference>
<dbReference type="Proteomes" id="UP001175271">
    <property type="component" value="Unassembled WGS sequence"/>
</dbReference>
<protein>
    <submittedName>
        <fullName evidence="3">Uncharacterized protein</fullName>
    </submittedName>
</protein>
<keyword evidence="4" id="KW-1185">Reference proteome</keyword>
<sequence length="272" mass="31225">MEAITHVVGRSSGVGKKEEATLGAASLDLWRFRLRTYPVKPLSLHERVHSFDDSRPLNTLTVTGAFTMGEAHGWLSMCLSEIPLRSPTDDSVTFNFASTYNGGTQLQATYGKGRAVYRSDNLSTVAIIKDLISKEATRKQIKINVSIEVSEDSIIHCLKIFHPKMEYFFNLRRKLELADALKDLEANQEDISYLNDELRTILRSYEKLHDEFTRESFRNDKLFGMTTDLFIDKYRMAGVSGDHTRRRGKELLQFLQSRYSFENLVSFFNEPF</sequence>
<gene>
    <name evidence="3" type="ORF">QR680_012909</name>
</gene>
<feature type="domain" description="BBS7 helical hairpin" evidence="1">
    <location>
        <begin position="151"/>
        <end position="268"/>
    </location>
</feature>
<accession>A0AA39M0P4</accession>
<dbReference type="GO" id="GO:0005930">
    <property type="term" value="C:axoneme"/>
    <property type="evidence" value="ECO:0007669"/>
    <property type="project" value="TreeGrafter"/>
</dbReference>
<evidence type="ECO:0000259" key="2">
    <source>
        <dbReference type="Pfam" id="PF23361"/>
    </source>
</evidence>
<dbReference type="GO" id="GO:0034464">
    <property type="term" value="C:BBSome"/>
    <property type="evidence" value="ECO:0007669"/>
    <property type="project" value="TreeGrafter"/>
</dbReference>
<dbReference type="GO" id="GO:0036064">
    <property type="term" value="C:ciliary basal body"/>
    <property type="evidence" value="ECO:0007669"/>
    <property type="project" value="TreeGrafter"/>
</dbReference>
<evidence type="ECO:0000259" key="1">
    <source>
        <dbReference type="Pfam" id="PF23349"/>
    </source>
</evidence>
<dbReference type="InterPro" id="IPR056335">
    <property type="entry name" value="BBS7_hairpin"/>
</dbReference>
<organism evidence="3 4">
    <name type="scientific">Steinernema hermaphroditum</name>
    <dbReference type="NCBI Taxonomy" id="289476"/>
    <lineage>
        <taxon>Eukaryota</taxon>
        <taxon>Metazoa</taxon>
        <taxon>Ecdysozoa</taxon>
        <taxon>Nematoda</taxon>
        <taxon>Chromadorea</taxon>
        <taxon>Rhabditida</taxon>
        <taxon>Tylenchina</taxon>
        <taxon>Panagrolaimomorpha</taxon>
        <taxon>Strongyloidoidea</taxon>
        <taxon>Steinernematidae</taxon>
        <taxon>Steinernema</taxon>
    </lineage>
</organism>
<evidence type="ECO:0000313" key="3">
    <source>
        <dbReference type="EMBL" id="KAK0417256.1"/>
    </source>
</evidence>
<feature type="domain" description="BBS7 platform" evidence="2">
    <location>
        <begin position="45"/>
        <end position="148"/>
    </location>
</feature>
<dbReference type="PANTHER" id="PTHR16074:SF4">
    <property type="entry name" value="BARDET-BIEDL SYNDROME 7 PROTEIN"/>
    <property type="match status" value="1"/>
</dbReference>
<dbReference type="GO" id="GO:0043005">
    <property type="term" value="C:neuron projection"/>
    <property type="evidence" value="ECO:0007669"/>
    <property type="project" value="TreeGrafter"/>
</dbReference>
<name>A0AA39M0P4_9BILA</name>
<evidence type="ECO:0000313" key="4">
    <source>
        <dbReference type="Proteomes" id="UP001175271"/>
    </source>
</evidence>
<dbReference type="AlphaFoldDB" id="A0AA39M0P4"/>
<dbReference type="PANTHER" id="PTHR16074">
    <property type="entry name" value="BARDET-BIEDL SYNDROME 7 PROTEIN"/>
    <property type="match status" value="1"/>
</dbReference>